<dbReference type="InterPro" id="IPR050640">
    <property type="entry name" value="Bact_2-comp_sensor_kinase"/>
</dbReference>
<organism evidence="17 18">
    <name type="scientific">Paenibacillus plantarum</name>
    <dbReference type="NCBI Taxonomy" id="2654975"/>
    <lineage>
        <taxon>Bacteria</taxon>
        <taxon>Bacillati</taxon>
        <taxon>Bacillota</taxon>
        <taxon>Bacilli</taxon>
        <taxon>Bacillales</taxon>
        <taxon>Paenibacillaceae</taxon>
        <taxon>Paenibacillus</taxon>
    </lineage>
</organism>
<proteinExistence type="predicted"/>
<dbReference type="EC" id="2.7.13.3" evidence="3"/>
<dbReference type="Pfam" id="PF06580">
    <property type="entry name" value="His_kinase"/>
    <property type="match status" value="1"/>
</dbReference>
<evidence type="ECO:0000256" key="6">
    <source>
        <dbReference type="ARBA" id="ARBA00022679"/>
    </source>
</evidence>
<dbReference type="PANTHER" id="PTHR34220">
    <property type="entry name" value="SENSOR HISTIDINE KINASE YPDA"/>
    <property type="match status" value="1"/>
</dbReference>
<keyword evidence="12" id="KW-0902">Two-component regulatory system</keyword>
<keyword evidence="5" id="KW-0597">Phosphoprotein</keyword>
<keyword evidence="18" id="KW-1185">Reference proteome</keyword>
<dbReference type="InterPro" id="IPR003660">
    <property type="entry name" value="HAMP_dom"/>
</dbReference>
<dbReference type="Pfam" id="PF02518">
    <property type="entry name" value="HATPase_c"/>
    <property type="match status" value="1"/>
</dbReference>
<dbReference type="Gene3D" id="3.30.565.10">
    <property type="entry name" value="Histidine kinase-like ATPase, C-terminal domain"/>
    <property type="match status" value="1"/>
</dbReference>
<evidence type="ECO:0000256" key="1">
    <source>
        <dbReference type="ARBA" id="ARBA00000085"/>
    </source>
</evidence>
<keyword evidence="4" id="KW-1003">Cell membrane</keyword>
<feature type="transmembrane region" description="Helical" evidence="14">
    <location>
        <begin position="302"/>
        <end position="322"/>
    </location>
</feature>
<dbReference type="InterPro" id="IPR010559">
    <property type="entry name" value="Sig_transdc_His_kin_internal"/>
</dbReference>
<dbReference type="PRINTS" id="PR00344">
    <property type="entry name" value="BCTRLSENSOR"/>
</dbReference>
<evidence type="ECO:0000259" key="15">
    <source>
        <dbReference type="PROSITE" id="PS50109"/>
    </source>
</evidence>
<keyword evidence="9" id="KW-0418">Kinase</keyword>
<dbReference type="Gene3D" id="6.10.340.10">
    <property type="match status" value="1"/>
</dbReference>
<evidence type="ECO:0000256" key="4">
    <source>
        <dbReference type="ARBA" id="ARBA00022475"/>
    </source>
</evidence>
<name>A0ABX1X7Q2_9BACL</name>
<feature type="domain" description="HAMP" evidence="16">
    <location>
        <begin position="325"/>
        <end position="377"/>
    </location>
</feature>
<dbReference type="Proteomes" id="UP000653578">
    <property type="component" value="Unassembled WGS sequence"/>
</dbReference>
<protein>
    <recommendedName>
        <fullName evidence="3">histidine kinase</fullName>
        <ecNumber evidence="3">2.7.13.3</ecNumber>
    </recommendedName>
</protein>
<feature type="domain" description="Histidine kinase" evidence="15">
    <location>
        <begin position="487"/>
        <end position="598"/>
    </location>
</feature>
<evidence type="ECO:0000313" key="18">
    <source>
        <dbReference type="Proteomes" id="UP000653578"/>
    </source>
</evidence>
<dbReference type="InterPro" id="IPR005467">
    <property type="entry name" value="His_kinase_dom"/>
</dbReference>
<dbReference type="SUPFAM" id="SSF55874">
    <property type="entry name" value="ATPase domain of HSP90 chaperone/DNA topoisomerase II/histidine kinase"/>
    <property type="match status" value="1"/>
</dbReference>
<comment type="caution">
    <text evidence="17">The sequence shown here is derived from an EMBL/GenBank/DDBJ whole genome shotgun (WGS) entry which is preliminary data.</text>
</comment>
<dbReference type="PROSITE" id="PS50885">
    <property type="entry name" value="HAMP"/>
    <property type="match status" value="1"/>
</dbReference>
<evidence type="ECO:0000256" key="8">
    <source>
        <dbReference type="ARBA" id="ARBA00022741"/>
    </source>
</evidence>
<dbReference type="EMBL" id="WHNY01000026">
    <property type="protein sequence ID" value="NOU64069.1"/>
    <property type="molecule type" value="Genomic_DNA"/>
</dbReference>
<evidence type="ECO:0000256" key="5">
    <source>
        <dbReference type="ARBA" id="ARBA00022553"/>
    </source>
</evidence>
<comment type="catalytic activity">
    <reaction evidence="1">
        <text>ATP + protein L-histidine = ADP + protein N-phospho-L-histidine.</text>
        <dbReference type="EC" id="2.7.13.3"/>
    </reaction>
</comment>
<gene>
    <name evidence="17" type="ORF">GC096_08535</name>
</gene>
<evidence type="ECO:0000313" key="17">
    <source>
        <dbReference type="EMBL" id="NOU64069.1"/>
    </source>
</evidence>
<evidence type="ECO:0000259" key="16">
    <source>
        <dbReference type="PROSITE" id="PS50885"/>
    </source>
</evidence>
<evidence type="ECO:0000256" key="9">
    <source>
        <dbReference type="ARBA" id="ARBA00022777"/>
    </source>
</evidence>
<sequence length="599" mass="68398">MTSLQSGCLMQRMAVEMKNFRIVKKMALGYLLLVILPIIVFGAYLYNQFYMDVTSEFSEGKQKLIIQAGDGFRSSLNQVESIHDLFMNNQQLIDYLSGYNSSEQQSVYNYLKDIRPLFFYAQSHHKEISSIKLYKIMHEVHTVTGELEDLNEMDKKPLGMLGNVKADKGVWLRSSGDDTTALPNLSYYQRVYNNSYTKPLAVLEIITNDSLLRNFLKAVDVNQNMQVVIAQGGETVYHSGGIGLYDEEIANLLDMAEKSNQGYAYLRKQRTLVNKLSIPELSTTFYFFSQMDEVFVDIRSKVLFLALSLLGSLAVLTGIYYATASSLVSRIIGLAKHMRNVDENKLTSYEVGTSNDEIDFLTRSYNSLVHRIDDLLNTVHKAELMKKEAEYLVLQAQIKPHFLYNTLESIRMLAEINNDQEVVDAIYTFGRLLRYTLNSGDNETFLTHEIDHVQHYFDMHKLRLLDRLRFSIQIQTNIDDIRCPRFILQPIVENCIHHGIGRIRKVGVIDIVVRRENAELLISVSDNGPGISEERLELIRGVLGNELDRQALQTENSGHGLYNVSERIRTFYGGQTCMLIESREGEGTTFTLKLSIPEA</sequence>
<dbReference type="InterPro" id="IPR004358">
    <property type="entry name" value="Sig_transdc_His_kin-like_C"/>
</dbReference>
<evidence type="ECO:0000256" key="2">
    <source>
        <dbReference type="ARBA" id="ARBA00004651"/>
    </source>
</evidence>
<dbReference type="PROSITE" id="PS50109">
    <property type="entry name" value="HIS_KIN"/>
    <property type="match status" value="1"/>
</dbReference>
<dbReference type="InterPro" id="IPR003594">
    <property type="entry name" value="HATPase_dom"/>
</dbReference>
<comment type="subcellular location">
    <subcellularLocation>
        <location evidence="2">Cell membrane</location>
        <topology evidence="2">Multi-pass membrane protein</topology>
    </subcellularLocation>
</comment>
<reference evidence="17 18" key="1">
    <citation type="submission" date="2019-10" db="EMBL/GenBank/DDBJ databases">
        <title>Description of Paenibacillus humi sp. nov.</title>
        <authorList>
            <person name="Carlier A."/>
            <person name="Qi S."/>
        </authorList>
    </citation>
    <scope>NUCLEOTIDE SEQUENCE [LARGE SCALE GENOMIC DNA]</scope>
    <source>
        <strain evidence="17 18">LMG 31461</strain>
    </source>
</reference>
<evidence type="ECO:0000256" key="7">
    <source>
        <dbReference type="ARBA" id="ARBA00022692"/>
    </source>
</evidence>
<keyword evidence="8" id="KW-0547">Nucleotide-binding</keyword>
<evidence type="ECO:0000256" key="12">
    <source>
        <dbReference type="ARBA" id="ARBA00023012"/>
    </source>
</evidence>
<keyword evidence="7 14" id="KW-0812">Transmembrane</keyword>
<evidence type="ECO:0000256" key="11">
    <source>
        <dbReference type="ARBA" id="ARBA00022989"/>
    </source>
</evidence>
<evidence type="ECO:0000256" key="10">
    <source>
        <dbReference type="ARBA" id="ARBA00022840"/>
    </source>
</evidence>
<dbReference type="PANTHER" id="PTHR34220:SF11">
    <property type="entry name" value="SENSOR PROTEIN KINASE HPTS"/>
    <property type="match status" value="1"/>
</dbReference>
<dbReference type="SMART" id="SM00387">
    <property type="entry name" value="HATPase_c"/>
    <property type="match status" value="1"/>
</dbReference>
<keyword evidence="13 14" id="KW-0472">Membrane</keyword>
<keyword evidence="11 14" id="KW-1133">Transmembrane helix</keyword>
<keyword evidence="10" id="KW-0067">ATP-binding</keyword>
<evidence type="ECO:0000256" key="3">
    <source>
        <dbReference type="ARBA" id="ARBA00012438"/>
    </source>
</evidence>
<evidence type="ECO:0000256" key="13">
    <source>
        <dbReference type="ARBA" id="ARBA00023136"/>
    </source>
</evidence>
<accession>A0ABX1X7Q2</accession>
<evidence type="ECO:0000256" key="14">
    <source>
        <dbReference type="SAM" id="Phobius"/>
    </source>
</evidence>
<keyword evidence="6" id="KW-0808">Transferase</keyword>
<feature type="transmembrane region" description="Helical" evidence="14">
    <location>
        <begin position="27"/>
        <end position="46"/>
    </location>
</feature>
<dbReference type="InterPro" id="IPR036890">
    <property type="entry name" value="HATPase_C_sf"/>
</dbReference>